<dbReference type="EMBL" id="JADBJN010000002">
    <property type="protein sequence ID" value="KAG5674934.1"/>
    <property type="molecule type" value="Genomic_DNA"/>
</dbReference>
<name>A0A9J6C0D4_POLVA</name>
<keyword evidence="8 12" id="KW-0406">Ion transport</keyword>
<keyword evidence="3 12" id="KW-0813">Transport</keyword>
<sequence length="513" mass="60112">MRFFSITSSLRLFTSQTSIHGIRYSNEPQNHKFVRIFWLIVFIISIAGLVYYAKTVYYKWKIAPDISTMHQLKPIHEIPFPAITICSPVSINNEHVNYQYAYTHIQYMNHSHIDELPNEEQKILSAMSQSCNPSLSTEFVNHIKHTANQEIVNYLNNSSFSINEAFLLCLLVNNTKKNCTELISRVVTDYGICYVYNLQDFNSIFNDHVITNNFNHYNHHKTIDWTLENGYKTEFENAYPHRIISDSSVEFILKIPKNQTYNFCPQMRNSYKIIFHMPNEIPTKFHDYFFSSVGSQFFISMEASFYSHDNSLRDTSPEMRQCYFDGERKLKFFKSYTKAHCDLECLTNFTMKVCNCVKFSMPRMNNTPVCDLIDASCYNLVFRQWPHNDEISINQQMPCNCFPTCSNIKYNTKLIDHINIDDSFNRDVTERKKATNDSEIFTAIVIVFEDFLITKKIGYVGYKLENFIAEIGGLLGLFMGSSLLSIVEMFYLCIKGIIQKRKKKIALRLRFFH</sequence>
<evidence type="ECO:0000256" key="3">
    <source>
        <dbReference type="ARBA" id="ARBA00022448"/>
    </source>
</evidence>
<evidence type="ECO:0000256" key="6">
    <source>
        <dbReference type="ARBA" id="ARBA00022989"/>
    </source>
</evidence>
<evidence type="ECO:0000256" key="9">
    <source>
        <dbReference type="ARBA" id="ARBA00023136"/>
    </source>
</evidence>
<evidence type="ECO:0000256" key="8">
    <source>
        <dbReference type="ARBA" id="ARBA00023065"/>
    </source>
</evidence>
<keyword evidence="10 12" id="KW-0739">Sodium transport</keyword>
<organism evidence="14 15">
    <name type="scientific">Polypedilum vanderplanki</name>
    <name type="common">Sleeping chironomid midge</name>
    <dbReference type="NCBI Taxonomy" id="319348"/>
    <lineage>
        <taxon>Eukaryota</taxon>
        <taxon>Metazoa</taxon>
        <taxon>Ecdysozoa</taxon>
        <taxon>Arthropoda</taxon>
        <taxon>Hexapoda</taxon>
        <taxon>Insecta</taxon>
        <taxon>Pterygota</taxon>
        <taxon>Neoptera</taxon>
        <taxon>Endopterygota</taxon>
        <taxon>Diptera</taxon>
        <taxon>Nematocera</taxon>
        <taxon>Chironomoidea</taxon>
        <taxon>Chironomidae</taxon>
        <taxon>Chironominae</taxon>
        <taxon>Polypedilum</taxon>
        <taxon>Polypedilum</taxon>
    </lineage>
</organism>
<keyword evidence="7" id="KW-0915">Sodium</keyword>
<dbReference type="PANTHER" id="PTHR11690">
    <property type="entry name" value="AMILORIDE-SENSITIVE SODIUM CHANNEL-RELATED"/>
    <property type="match status" value="1"/>
</dbReference>
<accession>A0A9J6C0D4</accession>
<evidence type="ECO:0000256" key="13">
    <source>
        <dbReference type="SAM" id="Phobius"/>
    </source>
</evidence>
<evidence type="ECO:0000256" key="7">
    <source>
        <dbReference type="ARBA" id="ARBA00023053"/>
    </source>
</evidence>
<dbReference type="Gene3D" id="1.10.287.770">
    <property type="entry name" value="YojJ-like"/>
    <property type="match status" value="1"/>
</dbReference>
<reference evidence="14" key="1">
    <citation type="submission" date="2021-03" db="EMBL/GenBank/DDBJ databases">
        <title>Chromosome level genome of the anhydrobiotic midge Polypedilum vanderplanki.</title>
        <authorList>
            <person name="Yoshida Y."/>
            <person name="Kikawada T."/>
            <person name="Gusev O."/>
        </authorList>
    </citation>
    <scope>NUCLEOTIDE SEQUENCE</scope>
    <source>
        <strain evidence="14">NIAS01</strain>
        <tissue evidence="14">Whole body or cell culture</tissue>
    </source>
</reference>
<evidence type="ECO:0000256" key="12">
    <source>
        <dbReference type="RuleBase" id="RU000679"/>
    </source>
</evidence>
<evidence type="ECO:0000313" key="14">
    <source>
        <dbReference type="EMBL" id="KAG5674934.1"/>
    </source>
</evidence>
<evidence type="ECO:0000256" key="10">
    <source>
        <dbReference type="ARBA" id="ARBA00023201"/>
    </source>
</evidence>
<dbReference type="OrthoDB" id="6021021at2759"/>
<evidence type="ECO:0000256" key="11">
    <source>
        <dbReference type="ARBA" id="ARBA00023303"/>
    </source>
</evidence>
<dbReference type="Gene3D" id="1.10.287.820">
    <property type="entry name" value="Acid-sensing ion channel domain"/>
    <property type="match status" value="1"/>
</dbReference>
<evidence type="ECO:0000256" key="5">
    <source>
        <dbReference type="ARBA" id="ARBA00022692"/>
    </source>
</evidence>
<gene>
    <name evidence="14" type="ORF">PVAND_004878</name>
</gene>
<proteinExistence type="inferred from homology"/>
<protein>
    <submittedName>
        <fullName evidence="14">Uncharacterized protein</fullName>
    </submittedName>
</protein>
<keyword evidence="4 12" id="KW-0894">Sodium channel</keyword>
<evidence type="ECO:0000256" key="2">
    <source>
        <dbReference type="ARBA" id="ARBA00007193"/>
    </source>
</evidence>
<dbReference type="InterPro" id="IPR001873">
    <property type="entry name" value="ENaC"/>
</dbReference>
<comment type="similarity">
    <text evidence="2 12">Belongs to the amiloride-sensitive sodium channel (TC 1.A.6) family.</text>
</comment>
<keyword evidence="5 12" id="KW-0812">Transmembrane</keyword>
<evidence type="ECO:0000256" key="1">
    <source>
        <dbReference type="ARBA" id="ARBA00004141"/>
    </source>
</evidence>
<dbReference type="Pfam" id="PF00858">
    <property type="entry name" value="ASC"/>
    <property type="match status" value="1"/>
</dbReference>
<comment type="caution">
    <text evidence="14">The sequence shown here is derived from an EMBL/GenBank/DDBJ whole genome shotgun (WGS) entry which is preliminary data.</text>
</comment>
<keyword evidence="9 13" id="KW-0472">Membrane</keyword>
<dbReference type="PRINTS" id="PR01078">
    <property type="entry name" value="AMINACHANNEL"/>
</dbReference>
<feature type="transmembrane region" description="Helical" evidence="13">
    <location>
        <begin position="33"/>
        <end position="53"/>
    </location>
</feature>
<feature type="transmembrane region" description="Helical" evidence="13">
    <location>
        <begin position="440"/>
        <end position="462"/>
    </location>
</feature>
<evidence type="ECO:0000256" key="4">
    <source>
        <dbReference type="ARBA" id="ARBA00022461"/>
    </source>
</evidence>
<keyword evidence="15" id="KW-1185">Reference proteome</keyword>
<keyword evidence="6 13" id="KW-1133">Transmembrane helix</keyword>
<keyword evidence="11 12" id="KW-0407">Ion channel</keyword>
<dbReference type="PANTHER" id="PTHR11690:SF288">
    <property type="entry name" value="AMILORIDE-SENSITIVE NA+ CHANNEL-RELATED"/>
    <property type="match status" value="1"/>
</dbReference>
<evidence type="ECO:0000313" key="15">
    <source>
        <dbReference type="Proteomes" id="UP001107558"/>
    </source>
</evidence>
<dbReference type="Proteomes" id="UP001107558">
    <property type="component" value="Chromosome 2"/>
</dbReference>
<dbReference type="GO" id="GO:0005886">
    <property type="term" value="C:plasma membrane"/>
    <property type="evidence" value="ECO:0007669"/>
    <property type="project" value="TreeGrafter"/>
</dbReference>
<feature type="transmembrane region" description="Helical" evidence="13">
    <location>
        <begin position="474"/>
        <end position="494"/>
    </location>
</feature>
<dbReference type="AlphaFoldDB" id="A0A9J6C0D4"/>
<dbReference type="GO" id="GO:0015280">
    <property type="term" value="F:ligand-gated sodium channel activity"/>
    <property type="evidence" value="ECO:0007669"/>
    <property type="project" value="TreeGrafter"/>
</dbReference>
<comment type="subcellular location">
    <subcellularLocation>
        <location evidence="1">Membrane</location>
        <topology evidence="1">Multi-pass membrane protein</topology>
    </subcellularLocation>
</comment>